<proteinExistence type="predicted"/>
<feature type="non-terminal residue" evidence="1">
    <location>
        <position position="70"/>
    </location>
</feature>
<comment type="caution">
    <text evidence="1">The sequence shown here is derived from an EMBL/GenBank/DDBJ whole genome shotgun (WGS) entry which is preliminary data.</text>
</comment>
<dbReference type="Proteomes" id="UP000789901">
    <property type="component" value="Unassembled WGS sequence"/>
</dbReference>
<evidence type="ECO:0000313" key="1">
    <source>
        <dbReference type="EMBL" id="CAG8847583.1"/>
    </source>
</evidence>
<keyword evidence="2" id="KW-1185">Reference proteome</keyword>
<accession>A0ABN7X6E2</accession>
<dbReference type="EMBL" id="CAJVQB010088320">
    <property type="protein sequence ID" value="CAG8847583.1"/>
    <property type="molecule type" value="Genomic_DNA"/>
</dbReference>
<name>A0ABN7X6E2_GIGMA</name>
<protein>
    <submittedName>
        <fullName evidence="1">12370_t:CDS:1</fullName>
    </submittedName>
</protein>
<organism evidence="1 2">
    <name type="scientific">Gigaspora margarita</name>
    <dbReference type="NCBI Taxonomy" id="4874"/>
    <lineage>
        <taxon>Eukaryota</taxon>
        <taxon>Fungi</taxon>
        <taxon>Fungi incertae sedis</taxon>
        <taxon>Mucoromycota</taxon>
        <taxon>Glomeromycotina</taxon>
        <taxon>Glomeromycetes</taxon>
        <taxon>Diversisporales</taxon>
        <taxon>Gigasporaceae</taxon>
        <taxon>Gigaspora</taxon>
    </lineage>
</organism>
<reference evidence="1 2" key="1">
    <citation type="submission" date="2021-06" db="EMBL/GenBank/DDBJ databases">
        <authorList>
            <person name="Kallberg Y."/>
            <person name="Tangrot J."/>
            <person name="Rosling A."/>
        </authorList>
    </citation>
    <scope>NUCLEOTIDE SEQUENCE [LARGE SCALE GENOMIC DNA]</scope>
    <source>
        <strain evidence="1 2">120-4 pot B 10/14</strain>
    </source>
</reference>
<gene>
    <name evidence="1" type="ORF">GMARGA_LOCUS38745</name>
</gene>
<sequence>AYCQHLVVRDYDLKTITMDYPNNLFNSFQTDSPRRIMCIHCAYYRMDPGMLRGIVLYLQEIATYLLTTAC</sequence>
<feature type="non-terminal residue" evidence="1">
    <location>
        <position position="1"/>
    </location>
</feature>
<evidence type="ECO:0000313" key="2">
    <source>
        <dbReference type="Proteomes" id="UP000789901"/>
    </source>
</evidence>